<accession>A0A3P7PRL7</accession>
<keyword evidence="3" id="KW-1185">Reference proteome</keyword>
<evidence type="ECO:0008006" key="4">
    <source>
        <dbReference type="Google" id="ProtNLM"/>
    </source>
</evidence>
<dbReference type="SUPFAM" id="SSF88723">
    <property type="entry name" value="PIN domain-like"/>
    <property type="match status" value="1"/>
</dbReference>
<evidence type="ECO:0000256" key="1">
    <source>
        <dbReference type="ARBA" id="ARBA00007398"/>
    </source>
</evidence>
<protein>
    <recommendedName>
        <fullName evidence="4">XPG N-terminal domain-containing protein</fullName>
    </recommendedName>
</protein>
<organism evidence="2 3">
    <name type="scientific">Dibothriocephalus latus</name>
    <name type="common">Fish tapeworm</name>
    <name type="synonym">Diphyllobothrium latum</name>
    <dbReference type="NCBI Taxonomy" id="60516"/>
    <lineage>
        <taxon>Eukaryota</taxon>
        <taxon>Metazoa</taxon>
        <taxon>Spiralia</taxon>
        <taxon>Lophotrochozoa</taxon>
        <taxon>Platyhelminthes</taxon>
        <taxon>Cestoda</taxon>
        <taxon>Eucestoda</taxon>
        <taxon>Diphyllobothriidea</taxon>
        <taxon>Diphyllobothriidae</taxon>
        <taxon>Dibothriocephalus</taxon>
    </lineage>
</organism>
<dbReference type="InterPro" id="IPR026832">
    <property type="entry name" value="Asteroid"/>
</dbReference>
<gene>
    <name evidence="2" type="ORF">DILT_LOCUS14062</name>
</gene>
<dbReference type="InterPro" id="IPR029060">
    <property type="entry name" value="PIN-like_dom_sf"/>
</dbReference>
<dbReference type="PANTHER" id="PTHR15665">
    <property type="entry name" value="ASTEROID PROTEIN"/>
    <property type="match status" value="1"/>
</dbReference>
<evidence type="ECO:0000313" key="2">
    <source>
        <dbReference type="EMBL" id="VDN22462.1"/>
    </source>
</evidence>
<dbReference type="OrthoDB" id="25987at2759"/>
<dbReference type="PANTHER" id="PTHR15665:SF1">
    <property type="entry name" value="PROTEIN ASTEROID HOMOLOG 1"/>
    <property type="match status" value="1"/>
</dbReference>
<name>A0A3P7PRL7_DIBLA</name>
<reference evidence="2 3" key="1">
    <citation type="submission" date="2018-11" db="EMBL/GenBank/DDBJ databases">
        <authorList>
            <consortium name="Pathogen Informatics"/>
        </authorList>
    </citation>
    <scope>NUCLEOTIDE SEQUENCE [LARGE SCALE GENOMIC DNA]</scope>
</reference>
<dbReference type="EMBL" id="UYRU01072608">
    <property type="protein sequence ID" value="VDN22462.1"/>
    <property type="molecule type" value="Genomic_DNA"/>
</dbReference>
<evidence type="ECO:0000313" key="3">
    <source>
        <dbReference type="Proteomes" id="UP000281553"/>
    </source>
</evidence>
<dbReference type="AlphaFoldDB" id="A0A3P7PRL7"/>
<dbReference type="Gene3D" id="3.40.50.1010">
    <property type="entry name" value="5'-nuclease"/>
    <property type="match status" value="1"/>
</dbReference>
<comment type="similarity">
    <text evidence="1">Belongs to the asteroid family.</text>
</comment>
<sequence length="362" mass="40285">MGIRLLRKFLESNPDNFKTIRLHKTPIIVDGPNAAFSLYSGALILNQFNGEYLQFAAVVERFLLNLRKCELEPIFVFDGVTPPEKLGTCIGRQIEWHKKLRAFQESWACRNMPAEKTEVPDLNCALVSSTLMAVLRRLRIAFFYADYEADRLIAELAIKMNCPTLPFNAETKPFEGSKLCAACARDVILGQKQTPCCYYLEAKCFAPEQGAFSRLAAPLRPVFAVLWGNDYVPCGYFDSCLPDSVTLKEGSKVGGQKKMANMIEWLSSFGTNLQTPISYVISRFPPGEKQEAEEAFFAGLSLYCIDCKGDLERYANYTGLAAAWAKPLTPGSITTTSTTTNTAGREYEERARHVLLGGQGEA</sequence>
<dbReference type="Proteomes" id="UP000281553">
    <property type="component" value="Unassembled WGS sequence"/>
</dbReference>
<proteinExistence type="inferred from homology"/>
<feature type="non-terminal residue" evidence="2">
    <location>
        <position position="362"/>
    </location>
</feature>